<evidence type="ECO:0008006" key="4">
    <source>
        <dbReference type="Google" id="ProtNLM"/>
    </source>
</evidence>
<reference evidence="2 3" key="1">
    <citation type="submission" date="2018-05" db="EMBL/GenBank/DDBJ databases">
        <title>Draft genome sequence of Scytalidium lignicola DSM 105466, a ubiquitous saprotrophic fungus.</title>
        <authorList>
            <person name="Buettner E."/>
            <person name="Gebauer A.M."/>
            <person name="Hofrichter M."/>
            <person name="Liers C."/>
            <person name="Kellner H."/>
        </authorList>
    </citation>
    <scope>NUCLEOTIDE SEQUENCE [LARGE SCALE GENOMIC DNA]</scope>
    <source>
        <strain evidence="2 3">DSM 105466</strain>
    </source>
</reference>
<evidence type="ECO:0000313" key="2">
    <source>
        <dbReference type="EMBL" id="RFU29231.1"/>
    </source>
</evidence>
<feature type="compositionally biased region" description="Basic and acidic residues" evidence="1">
    <location>
        <begin position="52"/>
        <end position="68"/>
    </location>
</feature>
<proteinExistence type="predicted"/>
<dbReference type="PANTHER" id="PTHR37540:SF5">
    <property type="entry name" value="TRANSCRIPTION FACTOR DOMAIN-CONTAINING PROTEIN"/>
    <property type="match status" value="1"/>
</dbReference>
<feature type="non-terminal residue" evidence="2">
    <location>
        <position position="564"/>
    </location>
</feature>
<keyword evidence="3" id="KW-1185">Reference proteome</keyword>
<dbReference type="EMBL" id="NCSJ02000135">
    <property type="protein sequence ID" value="RFU29231.1"/>
    <property type="molecule type" value="Genomic_DNA"/>
</dbReference>
<sequence length="564" mass="63504">MNSSLDVIRDQNGYFRHADGYPLVVIFDSKHGKNKRSNEISWQEPVIGLHTSRSEDDKDNDNAQSKKETTHRRPLKFVSMSRPVIGDKRSKRFTRTPVIAAGIPQERKEKSSVSKTLSMEPASARNITLTKKTPRPNSAEPSIPWQPFVLIDPFINFPVNLEPYMCTLLDQYISITSTSVKTPGSCCGEDLPGNGWLSLAMTDAALFHSILCGSALYTDIVLRRGESLAKIKHMKETIRLLNKRLQEPEFEISDGTIITVAHLAEYEASASAYGNLEYLLTSDNNRQCIVGNFKNWNLHMDGLYKMVEIRGGFLKLTDSVKNKVLRVDVVGCIGTLSKPRFTTFNAPSLSLPESSTKSHILPLCDGLKNVTELFILDDSIIGILRELQYLTSMIKNETMDLIAFDGIAVSIQYHLLLFQFISHKSSQHTALEDACCMGALIYLKTIHHYRLSFQIEGYPFRVSTDGAIIQKLKSCLDIMETNTRQTKELFIWILFLGGGAATSTRDRTWFVARLGKALMEWQVCSWEDAKSLLMKFLWVEAIHADSGRDLWDEAQITVSVLFGS</sequence>
<organism evidence="2 3">
    <name type="scientific">Scytalidium lignicola</name>
    <name type="common">Hyphomycete</name>
    <dbReference type="NCBI Taxonomy" id="5539"/>
    <lineage>
        <taxon>Eukaryota</taxon>
        <taxon>Fungi</taxon>
        <taxon>Dikarya</taxon>
        <taxon>Ascomycota</taxon>
        <taxon>Pezizomycotina</taxon>
        <taxon>Leotiomycetes</taxon>
        <taxon>Leotiomycetes incertae sedis</taxon>
        <taxon>Scytalidium</taxon>
    </lineage>
</organism>
<dbReference type="PANTHER" id="PTHR37540">
    <property type="entry name" value="TRANSCRIPTION FACTOR (ACR-2), PUTATIVE-RELATED-RELATED"/>
    <property type="match status" value="1"/>
</dbReference>
<dbReference type="OMA" id="HRWFFDI"/>
<feature type="region of interest" description="Disordered" evidence="1">
    <location>
        <begin position="104"/>
        <end position="124"/>
    </location>
</feature>
<feature type="non-terminal residue" evidence="2">
    <location>
        <position position="1"/>
    </location>
</feature>
<protein>
    <recommendedName>
        <fullName evidence="4">Tachykinin family protein</fullName>
    </recommendedName>
</protein>
<feature type="region of interest" description="Disordered" evidence="1">
    <location>
        <begin position="34"/>
        <end position="72"/>
    </location>
</feature>
<accession>A0A3E2H7I0</accession>
<dbReference type="InterPro" id="IPR021858">
    <property type="entry name" value="Fun_TF"/>
</dbReference>
<comment type="caution">
    <text evidence="2">The sequence shown here is derived from an EMBL/GenBank/DDBJ whole genome shotgun (WGS) entry which is preliminary data.</text>
</comment>
<name>A0A3E2H7I0_SCYLI</name>
<gene>
    <name evidence="2" type="ORF">B7463_g7088</name>
</gene>
<evidence type="ECO:0000313" key="3">
    <source>
        <dbReference type="Proteomes" id="UP000258309"/>
    </source>
</evidence>
<dbReference type="Pfam" id="PF11951">
    <property type="entry name" value="Fungal_trans_2"/>
    <property type="match status" value="1"/>
</dbReference>
<dbReference type="AlphaFoldDB" id="A0A3E2H7I0"/>
<dbReference type="OrthoDB" id="4158087at2759"/>
<evidence type="ECO:0000256" key="1">
    <source>
        <dbReference type="SAM" id="MobiDB-lite"/>
    </source>
</evidence>
<dbReference type="Proteomes" id="UP000258309">
    <property type="component" value="Unassembled WGS sequence"/>
</dbReference>